<comment type="caution">
    <text evidence="1">The sequence shown here is derived from an EMBL/GenBank/DDBJ whole genome shotgun (WGS) entry which is preliminary data.</text>
</comment>
<dbReference type="AlphaFoldDB" id="A0A2G8IY01"/>
<organism evidence="1 2">
    <name type="scientific">Bacillus pumilus</name>
    <name type="common">Bacillus mesentericus</name>
    <dbReference type="NCBI Taxonomy" id="1408"/>
    <lineage>
        <taxon>Bacteria</taxon>
        <taxon>Bacillati</taxon>
        <taxon>Bacillota</taxon>
        <taxon>Bacilli</taxon>
        <taxon>Bacillales</taxon>
        <taxon>Bacillaceae</taxon>
        <taxon>Bacillus</taxon>
    </lineage>
</organism>
<protein>
    <submittedName>
        <fullName evidence="1">Uncharacterized protein</fullName>
    </submittedName>
</protein>
<gene>
    <name evidence="1" type="ORF">CTV99_03430</name>
</gene>
<reference evidence="1 2" key="1">
    <citation type="submission" date="2017-11" db="EMBL/GenBank/DDBJ databases">
        <title>Draft genome sequence of Bacillus pumilus 51_5il from lake Gorkoye (Russia: Novosibirsk region).</title>
        <authorList>
            <person name="Shipova A.A."/>
            <person name="Rozanov A.S."/>
            <person name="Bryanskaya A.V."/>
            <person name="Peltek S.E."/>
        </authorList>
    </citation>
    <scope>NUCLEOTIDE SEQUENCE [LARGE SCALE GENOMIC DNA]</scope>
    <source>
        <strain evidence="1 2">51_5il</strain>
    </source>
</reference>
<proteinExistence type="predicted"/>
<dbReference type="EMBL" id="PEKP01000004">
    <property type="protein sequence ID" value="PIK28380.1"/>
    <property type="molecule type" value="Genomic_DNA"/>
</dbReference>
<evidence type="ECO:0000313" key="1">
    <source>
        <dbReference type="EMBL" id="PIK28380.1"/>
    </source>
</evidence>
<accession>A0A2G8IY01</accession>
<name>A0A2G8IY01_BACPU</name>
<dbReference type="RefSeq" id="WP_099726285.1">
    <property type="nucleotide sequence ID" value="NZ_PEKP01000004.1"/>
</dbReference>
<sequence length="102" mass="12054">MKTVPAIVFKNKHTERYLSYGPDFMDLTDPNGDVKEITDALCLIRKDREKPSDQDLTDFYNMVSQHNAPLDINDLKNCYDPVHVDYTIEEFERIKARHEEEY</sequence>
<dbReference type="Proteomes" id="UP000230768">
    <property type="component" value="Unassembled WGS sequence"/>
</dbReference>
<evidence type="ECO:0000313" key="2">
    <source>
        <dbReference type="Proteomes" id="UP000230768"/>
    </source>
</evidence>